<dbReference type="Gene3D" id="1.20.1740.10">
    <property type="entry name" value="Amino acid/polyamine transporter I"/>
    <property type="match status" value="1"/>
</dbReference>
<dbReference type="EMBL" id="JACLHY010000034">
    <property type="protein sequence ID" value="MBC8770419.1"/>
    <property type="molecule type" value="Genomic_DNA"/>
</dbReference>
<feature type="transmembrane region" description="Helical" evidence="6">
    <location>
        <begin position="387"/>
        <end position="406"/>
    </location>
</feature>
<evidence type="ECO:0000256" key="5">
    <source>
        <dbReference type="ARBA" id="ARBA00023136"/>
    </source>
</evidence>
<dbReference type="Proteomes" id="UP000618952">
    <property type="component" value="Unassembled WGS sequence"/>
</dbReference>
<feature type="transmembrane region" description="Helical" evidence="6">
    <location>
        <begin position="152"/>
        <end position="171"/>
    </location>
</feature>
<dbReference type="PANTHER" id="PTHR43243">
    <property type="entry name" value="INNER MEMBRANE TRANSPORTER YGJI-RELATED"/>
    <property type="match status" value="1"/>
</dbReference>
<feature type="transmembrane region" description="Helical" evidence="6">
    <location>
        <begin position="275"/>
        <end position="304"/>
    </location>
</feature>
<feature type="transmembrane region" description="Helical" evidence="6">
    <location>
        <begin position="91"/>
        <end position="115"/>
    </location>
</feature>
<feature type="transmembrane region" description="Helical" evidence="6">
    <location>
        <begin position="349"/>
        <end position="366"/>
    </location>
</feature>
<evidence type="ECO:0000256" key="1">
    <source>
        <dbReference type="ARBA" id="ARBA00004141"/>
    </source>
</evidence>
<name>A0ABR7QTL8_9FLAO</name>
<evidence type="ECO:0000313" key="8">
    <source>
        <dbReference type="Proteomes" id="UP000618952"/>
    </source>
</evidence>
<keyword evidence="2" id="KW-0813">Transport</keyword>
<dbReference type="InterPro" id="IPR002293">
    <property type="entry name" value="AA/rel_permease1"/>
</dbReference>
<reference evidence="7 8" key="1">
    <citation type="submission" date="2020-08" db="EMBL/GenBank/DDBJ databases">
        <title>Arenibacter gaetbuli sp. nov., isolated from a sand dune.</title>
        <authorList>
            <person name="Park S."/>
            <person name="Yoon J.-H."/>
        </authorList>
    </citation>
    <scope>NUCLEOTIDE SEQUENCE [LARGE SCALE GENOMIC DNA]</scope>
    <source>
        <strain evidence="7 8">BSSL-BM3</strain>
    </source>
</reference>
<evidence type="ECO:0000256" key="6">
    <source>
        <dbReference type="SAM" id="Phobius"/>
    </source>
</evidence>
<feature type="transmembrane region" description="Helical" evidence="6">
    <location>
        <begin position="191"/>
        <end position="208"/>
    </location>
</feature>
<gene>
    <name evidence="7" type="ORF">H4O18_20660</name>
</gene>
<keyword evidence="4 6" id="KW-1133">Transmembrane helix</keyword>
<proteinExistence type="predicted"/>
<evidence type="ECO:0000256" key="2">
    <source>
        <dbReference type="ARBA" id="ARBA00022448"/>
    </source>
</evidence>
<dbReference type="PANTHER" id="PTHR43243:SF4">
    <property type="entry name" value="CATIONIC AMINO ACID TRANSPORTER 4"/>
    <property type="match status" value="1"/>
</dbReference>
<comment type="subcellular location">
    <subcellularLocation>
        <location evidence="1">Membrane</location>
        <topology evidence="1">Multi-pass membrane protein</topology>
    </subcellularLocation>
</comment>
<evidence type="ECO:0000256" key="3">
    <source>
        <dbReference type="ARBA" id="ARBA00022692"/>
    </source>
</evidence>
<organism evidence="7 8">
    <name type="scientific">Arenibacter arenosicollis</name>
    <dbReference type="NCBI Taxonomy" id="2762274"/>
    <lineage>
        <taxon>Bacteria</taxon>
        <taxon>Pseudomonadati</taxon>
        <taxon>Bacteroidota</taxon>
        <taxon>Flavobacteriia</taxon>
        <taxon>Flavobacteriales</taxon>
        <taxon>Flavobacteriaceae</taxon>
        <taxon>Arenibacter</taxon>
    </lineage>
</organism>
<keyword evidence="5 6" id="KW-0472">Membrane</keyword>
<dbReference type="PIRSF" id="PIRSF006060">
    <property type="entry name" value="AA_transporter"/>
    <property type="match status" value="1"/>
</dbReference>
<protein>
    <submittedName>
        <fullName evidence="7">Amino acid permease</fullName>
    </submittedName>
</protein>
<dbReference type="Pfam" id="PF13520">
    <property type="entry name" value="AA_permease_2"/>
    <property type="match status" value="1"/>
</dbReference>
<evidence type="ECO:0000256" key="4">
    <source>
        <dbReference type="ARBA" id="ARBA00022989"/>
    </source>
</evidence>
<feature type="transmembrane region" description="Helical" evidence="6">
    <location>
        <begin position="46"/>
        <end position="70"/>
    </location>
</feature>
<feature type="transmembrane region" description="Helical" evidence="6">
    <location>
        <begin position="325"/>
        <end position="343"/>
    </location>
</feature>
<dbReference type="RefSeq" id="WP_187588217.1">
    <property type="nucleotide sequence ID" value="NZ_JACLHY010000034.1"/>
</dbReference>
<keyword evidence="8" id="KW-1185">Reference proteome</keyword>
<keyword evidence="3 6" id="KW-0812">Transmembrane</keyword>
<feature type="transmembrane region" description="Helical" evidence="6">
    <location>
        <begin position="127"/>
        <end position="145"/>
    </location>
</feature>
<feature type="transmembrane region" description="Helical" evidence="6">
    <location>
        <begin position="229"/>
        <end position="255"/>
    </location>
</feature>
<accession>A0ABR7QTL8</accession>
<evidence type="ECO:0000313" key="7">
    <source>
        <dbReference type="EMBL" id="MBC8770419.1"/>
    </source>
</evidence>
<feature type="transmembrane region" description="Helical" evidence="6">
    <location>
        <begin position="20"/>
        <end position="40"/>
    </location>
</feature>
<comment type="caution">
    <text evidence="7">The sequence shown here is derived from an EMBL/GenBank/DDBJ whole genome shotgun (WGS) entry which is preliminary data.</text>
</comment>
<sequence>MNDEKETVGLKKQLGTVQILLYGVGTMLGAGIYVLVGKVAQYSGTLAPLSFLLAGVLAGMTAYSYSLLAPRYPKSGGEIVYVTKAFNSKRLASLVGWGVIFTGFISAAAILKGFVGYLDVFIEIPDAYVIIFSMTVLTILAIWGIGESLNVIGLITLIEVVGLLFVIYVAGLDLEKLTSQFSQMFIEAPGYDVFAVFQGAFLAFYAFVGFEDLANVAEEAKNPKKSMPVAIIGSFIIALLLYIAVAVVAVISLPLDVLSATNAPMAETVAIKGQHYAYAISVISLVAVLNGVLAQVIMGSRVLYGMAGQNSAPKLFHQLHKKYRTPLPATIVIAIGIVVLAIFVPIVQLANTTSYVIISVFALVNFSQTKLAFDDFGKWKCWWNPKFLIPLVGALLCLIFLGYKVLAVM</sequence>